<dbReference type="EMBL" id="CP146203">
    <property type="protein sequence ID" value="XBH22339.1"/>
    <property type="molecule type" value="Genomic_DNA"/>
</dbReference>
<feature type="coiled-coil region" evidence="1">
    <location>
        <begin position="35"/>
        <end position="132"/>
    </location>
</feature>
<evidence type="ECO:0000313" key="4">
    <source>
        <dbReference type="EMBL" id="XBH22339.1"/>
    </source>
</evidence>
<gene>
    <name evidence="4" type="ORF">V5R04_03665</name>
</gene>
<dbReference type="CDD" id="cd12797">
    <property type="entry name" value="M23_peptidase"/>
    <property type="match status" value="1"/>
</dbReference>
<feature type="compositionally biased region" description="Pro residues" evidence="2">
    <location>
        <begin position="324"/>
        <end position="338"/>
    </location>
</feature>
<dbReference type="InterPro" id="IPR050570">
    <property type="entry name" value="Cell_wall_metabolism_enzyme"/>
</dbReference>
<evidence type="ECO:0000259" key="3">
    <source>
        <dbReference type="Pfam" id="PF01551"/>
    </source>
</evidence>
<dbReference type="AlphaFoldDB" id="A0AAU7DWF9"/>
<sequence>MSFPISSFHKKIAALVGLLLTSALMFGTFVFPASADSLDDRLAAAENKRSNSEAQIDNLKNELAETDEQLASAYIALQQAQEQLPVAEAALAVAQKEFDTAQREAQLLAAKLQDAQDERIALQAQIEDNDTAMVAARSGVVEMGRQAARGDMEMSSIGLVVGAEDSDDFIERYNMNNTAMRTQGTSLNRLRQTQAVSRNAEVRLEAVNDAIATLKKDADAKLEEADEKKQVAADAKAEVESLIVAQQQAAAIVEQRRSVEEQALRDEETNASSLSNEIRTILGLQEAERAEAERQDKIRREQERKEAEEAAKNKPSTGGGKPSKPAPPVTPPSKPNPPATGGGGGSSSAWFTAWPTNYRVVTSSYGWRKHPVLGYARLHAGTDMRTYCNTPIYAARSGTVQWAKMRGGFGNQVMINHGSIGGKNVMTSYNHLTSFATRSGQSVKAGQIIGYSGTTGTSTACHLHFETYVNGSTIDPMTKF</sequence>
<dbReference type="SUPFAM" id="SSF57997">
    <property type="entry name" value="Tropomyosin"/>
    <property type="match status" value="1"/>
</dbReference>
<dbReference type="InterPro" id="IPR016047">
    <property type="entry name" value="M23ase_b-sheet_dom"/>
</dbReference>
<organism evidence="4">
    <name type="scientific">Jonesiaceae bacterium BS-20</name>
    <dbReference type="NCBI Taxonomy" id="3120821"/>
    <lineage>
        <taxon>Bacteria</taxon>
        <taxon>Bacillati</taxon>
        <taxon>Actinomycetota</taxon>
        <taxon>Actinomycetes</taxon>
        <taxon>Micrococcales</taxon>
        <taxon>Jonesiaceae</taxon>
    </lineage>
</organism>
<dbReference type="PANTHER" id="PTHR21666:SF270">
    <property type="entry name" value="MUREIN HYDROLASE ACTIVATOR ENVC"/>
    <property type="match status" value="1"/>
</dbReference>
<dbReference type="SUPFAM" id="SSF51261">
    <property type="entry name" value="Duplicated hybrid motif"/>
    <property type="match status" value="1"/>
</dbReference>
<evidence type="ECO:0000256" key="2">
    <source>
        <dbReference type="SAM" id="MobiDB-lite"/>
    </source>
</evidence>
<keyword evidence="1" id="KW-0175">Coiled coil</keyword>
<dbReference type="GO" id="GO:0004222">
    <property type="term" value="F:metalloendopeptidase activity"/>
    <property type="evidence" value="ECO:0007669"/>
    <property type="project" value="TreeGrafter"/>
</dbReference>
<dbReference type="Pfam" id="PF01551">
    <property type="entry name" value="Peptidase_M23"/>
    <property type="match status" value="1"/>
</dbReference>
<dbReference type="Gene3D" id="1.20.5.340">
    <property type="match status" value="1"/>
</dbReference>
<reference evidence="4" key="1">
    <citation type="submission" date="2024-02" db="EMBL/GenBank/DDBJ databases">
        <title>Tomenella chthoni gen. nov. sp. nov., a member of the family Jonesiaceae isolated from bat guano.</title>
        <authorList>
            <person name="Miller S.L."/>
            <person name="King J."/>
            <person name="Sankaranarayanan K."/>
            <person name="Lawson P.A."/>
        </authorList>
    </citation>
    <scope>NUCLEOTIDE SEQUENCE</scope>
    <source>
        <strain evidence="4">BS-20</strain>
    </source>
</reference>
<feature type="coiled-coil region" evidence="1">
    <location>
        <begin position="197"/>
        <end position="242"/>
    </location>
</feature>
<proteinExistence type="predicted"/>
<protein>
    <submittedName>
        <fullName evidence="4">Peptidoglycan DD-metalloendopeptidase family protein</fullName>
    </submittedName>
</protein>
<dbReference type="InterPro" id="IPR011055">
    <property type="entry name" value="Dup_hybrid_motif"/>
</dbReference>
<accession>A0AAU7DWF9</accession>
<feature type="compositionally biased region" description="Basic and acidic residues" evidence="2">
    <location>
        <begin position="286"/>
        <end position="312"/>
    </location>
</feature>
<dbReference type="Gene3D" id="2.70.70.10">
    <property type="entry name" value="Glucose Permease (Domain IIA)"/>
    <property type="match status" value="1"/>
</dbReference>
<evidence type="ECO:0000256" key="1">
    <source>
        <dbReference type="SAM" id="Coils"/>
    </source>
</evidence>
<name>A0AAU7DWF9_9MICO</name>
<feature type="region of interest" description="Disordered" evidence="2">
    <location>
        <begin position="286"/>
        <end position="346"/>
    </location>
</feature>
<dbReference type="PANTHER" id="PTHR21666">
    <property type="entry name" value="PEPTIDASE-RELATED"/>
    <property type="match status" value="1"/>
</dbReference>
<feature type="domain" description="M23ase beta-sheet core" evidence="3">
    <location>
        <begin position="378"/>
        <end position="476"/>
    </location>
</feature>